<comment type="subcellular location">
    <subcellularLocation>
        <location evidence="1">Cell envelope</location>
    </subcellularLocation>
</comment>
<keyword evidence="3" id="KW-0813">Transport</keyword>
<keyword evidence="4" id="KW-0732">Signal</keyword>
<proteinExistence type="inferred from homology"/>
<dbReference type="EMBL" id="JAPWIE010000006">
    <property type="protein sequence ID" value="MCZ4552262.1"/>
    <property type="molecule type" value="Genomic_DNA"/>
</dbReference>
<organism evidence="6 7">
    <name type="scientific">Gordonia rubripertincta</name>
    <name type="common">Rhodococcus corallinus</name>
    <dbReference type="NCBI Taxonomy" id="36822"/>
    <lineage>
        <taxon>Bacteria</taxon>
        <taxon>Bacillati</taxon>
        <taxon>Actinomycetota</taxon>
        <taxon>Actinomycetes</taxon>
        <taxon>Mycobacteriales</taxon>
        <taxon>Gordoniaceae</taxon>
        <taxon>Gordonia</taxon>
    </lineage>
</organism>
<dbReference type="Gene3D" id="3.40.50.1980">
    <property type="entry name" value="Nitrogenase molybdenum iron protein domain"/>
    <property type="match status" value="2"/>
</dbReference>
<evidence type="ECO:0000256" key="3">
    <source>
        <dbReference type="ARBA" id="ARBA00022448"/>
    </source>
</evidence>
<evidence type="ECO:0000259" key="5">
    <source>
        <dbReference type="PROSITE" id="PS50983"/>
    </source>
</evidence>
<comment type="caution">
    <text evidence="6">The sequence shown here is derived from an EMBL/GenBank/DDBJ whole genome shotgun (WGS) entry which is preliminary data.</text>
</comment>
<evidence type="ECO:0000313" key="7">
    <source>
        <dbReference type="Proteomes" id="UP001067235"/>
    </source>
</evidence>
<dbReference type="SUPFAM" id="SSF53807">
    <property type="entry name" value="Helical backbone' metal receptor"/>
    <property type="match status" value="1"/>
</dbReference>
<dbReference type="InterPro" id="IPR051313">
    <property type="entry name" value="Bact_iron-sidero_bind"/>
</dbReference>
<dbReference type="RefSeq" id="WP_301573046.1">
    <property type="nucleotide sequence ID" value="NZ_JAPWIE010000006.1"/>
</dbReference>
<reference evidence="6" key="1">
    <citation type="submission" date="2022-12" db="EMBL/GenBank/DDBJ databases">
        <authorList>
            <person name="Krivoruchko A.V."/>
            <person name="Elkin A."/>
        </authorList>
    </citation>
    <scope>NUCLEOTIDE SEQUENCE</scope>
    <source>
        <strain evidence="6">IEGM 1388</strain>
    </source>
</reference>
<name>A0ABT4N2U4_GORRU</name>
<dbReference type="PROSITE" id="PS51257">
    <property type="entry name" value="PROKAR_LIPOPROTEIN"/>
    <property type="match status" value="1"/>
</dbReference>
<evidence type="ECO:0000313" key="6">
    <source>
        <dbReference type="EMBL" id="MCZ4552262.1"/>
    </source>
</evidence>
<evidence type="ECO:0000256" key="1">
    <source>
        <dbReference type="ARBA" id="ARBA00004196"/>
    </source>
</evidence>
<dbReference type="PANTHER" id="PTHR30532:SF24">
    <property type="entry name" value="FERRIC ENTEROBACTIN-BINDING PERIPLASMIC PROTEIN FEPB"/>
    <property type="match status" value="1"/>
</dbReference>
<dbReference type="PROSITE" id="PS50983">
    <property type="entry name" value="FE_B12_PBP"/>
    <property type="match status" value="1"/>
</dbReference>
<dbReference type="Proteomes" id="UP001067235">
    <property type="component" value="Unassembled WGS sequence"/>
</dbReference>
<feature type="domain" description="Fe/B12 periplasmic-binding" evidence="5">
    <location>
        <begin position="64"/>
        <end position="338"/>
    </location>
</feature>
<dbReference type="InterPro" id="IPR002491">
    <property type="entry name" value="ABC_transptr_periplasmic_BD"/>
</dbReference>
<comment type="similarity">
    <text evidence="2">Belongs to the bacterial solute-binding protein 8 family.</text>
</comment>
<sequence length="344" mass="36342">MFSTRRRPYYVYAALIVAVVMALVGCSSSSDDDGGPSGASDGTFPVVVEHSLGETAIPQRPERIVALGAGTAGEILYALGVEPVGLEVFPGFGAANEDGVQPWVEPLLDTDVTTLLPSGAKGIEQVAALEPDLILLTYGELDEATYKQLSQIAPTVASPQGQWELDWRLELETIARAIGMTDEAVALEAKLTDGIEQVKADHPELAGVNYTFVEVHDAGLWPYLTADPRNQLIQELGLVSSPGVVALDKSTDGAFVGDISLERAGDIDANVIIAYPSAGDAQSLYSVPVFKDLNAVRRGSVAFYGQEQDIVFLASLQPSPLTIPISLERVATDVSAALSSASNQ</sequence>
<protein>
    <submittedName>
        <fullName evidence="6">ABC transporter substrate-binding protein</fullName>
    </submittedName>
</protein>
<accession>A0ABT4N2U4</accession>
<evidence type="ECO:0000256" key="2">
    <source>
        <dbReference type="ARBA" id="ARBA00008814"/>
    </source>
</evidence>
<evidence type="ECO:0000256" key="4">
    <source>
        <dbReference type="ARBA" id="ARBA00022729"/>
    </source>
</evidence>
<dbReference type="Pfam" id="PF01497">
    <property type="entry name" value="Peripla_BP_2"/>
    <property type="match status" value="1"/>
</dbReference>
<keyword evidence="7" id="KW-1185">Reference proteome</keyword>
<gene>
    <name evidence="6" type="ORF">O4213_19875</name>
</gene>
<dbReference type="PANTHER" id="PTHR30532">
    <property type="entry name" value="IRON III DICITRATE-BINDING PERIPLASMIC PROTEIN"/>
    <property type="match status" value="1"/>
</dbReference>